<keyword evidence="3" id="KW-1185">Reference proteome</keyword>
<gene>
    <name evidence="2" type="ORF">GQ55_3G179900</name>
</gene>
<organism evidence="2 3">
    <name type="scientific">Panicum hallii var. hallii</name>
    <dbReference type="NCBI Taxonomy" id="1504633"/>
    <lineage>
        <taxon>Eukaryota</taxon>
        <taxon>Viridiplantae</taxon>
        <taxon>Streptophyta</taxon>
        <taxon>Embryophyta</taxon>
        <taxon>Tracheophyta</taxon>
        <taxon>Spermatophyta</taxon>
        <taxon>Magnoliopsida</taxon>
        <taxon>Liliopsida</taxon>
        <taxon>Poales</taxon>
        <taxon>Poaceae</taxon>
        <taxon>PACMAD clade</taxon>
        <taxon>Panicoideae</taxon>
        <taxon>Panicodae</taxon>
        <taxon>Paniceae</taxon>
        <taxon>Panicinae</taxon>
        <taxon>Panicum</taxon>
        <taxon>Panicum sect. Panicum</taxon>
    </lineage>
</organism>
<feature type="region of interest" description="Disordered" evidence="1">
    <location>
        <begin position="110"/>
        <end position="160"/>
    </location>
</feature>
<evidence type="ECO:0000313" key="3">
    <source>
        <dbReference type="Proteomes" id="UP000244336"/>
    </source>
</evidence>
<dbReference type="EMBL" id="CM009751">
    <property type="protein sequence ID" value="PUZ64898.1"/>
    <property type="molecule type" value="Genomic_DNA"/>
</dbReference>
<protein>
    <submittedName>
        <fullName evidence="2">Uncharacterized protein</fullName>
    </submittedName>
</protein>
<dbReference type="Gramene" id="PUZ64898">
    <property type="protein sequence ID" value="PUZ64898"/>
    <property type="gene ID" value="GQ55_3G179900"/>
</dbReference>
<dbReference type="AlphaFoldDB" id="A0A2T7EAN5"/>
<evidence type="ECO:0000313" key="2">
    <source>
        <dbReference type="EMBL" id="PUZ64898.1"/>
    </source>
</evidence>
<feature type="compositionally biased region" description="Low complexity" evidence="1">
    <location>
        <begin position="124"/>
        <end position="133"/>
    </location>
</feature>
<reference evidence="2 3" key="1">
    <citation type="submission" date="2018-04" db="EMBL/GenBank/DDBJ databases">
        <title>WGS assembly of Panicum hallii var. hallii HAL2.</title>
        <authorList>
            <person name="Lovell J."/>
            <person name="Jenkins J."/>
            <person name="Lowry D."/>
            <person name="Mamidi S."/>
            <person name="Sreedasyam A."/>
            <person name="Weng X."/>
            <person name="Barry K."/>
            <person name="Bonette J."/>
            <person name="Campitelli B."/>
            <person name="Daum C."/>
            <person name="Gordon S."/>
            <person name="Gould B."/>
            <person name="Lipzen A."/>
            <person name="MacQueen A."/>
            <person name="Palacio-Mejia J."/>
            <person name="Plott C."/>
            <person name="Shakirov E."/>
            <person name="Shu S."/>
            <person name="Yoshinaga Y."/>
            <person name="Zane M."/>
            <person name="Rokhsar D."/>
            <person name="Grimwood J."/>
            <person name="Schmutz J."/>
            <person name="Juenger T."/>
        </authorList>
    </citation>
    <scope>NUCLEOTIDE SEQUENCE [LARGE SCALE GENOMIC DNA]</scope>
    <source>
        <strain evidence="3">cv. HAL2</strain>
    </source>
</reference>
<dbReference type="Proteomes" id="UP000244336">
    <property type="component" value="Chromosome 3"/>
</dbReference>
<accession>A0A2T7EAN5</accession>
<name>A0A2T7EAN5_9POAL</name>
<evidence type="ECO:0000256" key="1">
    <source>
        <dbReference type="SAM" id="MobiDB-lite"/>
    </source>
</evidence>
<proteinExistence type="predicted"/>
<sequence length="160" mass="16333">MNKFQYLFLPLSSSARSICSAACLVAAATSSGTGRAVCRPGSCLLRALLCAAPAPWMFDPVVVVLSRGLPNACRGGADAAAYAGEGGEPVGWLFGPAAGRVWILRTPSSAAGVDTPRHGPPPRGASAAPSIIAESLGGDSSPRREPATFRDLVLTQSSPR</sequence>